<dbReference type="GO" id="GO:0016829">
    <property type="term" value="F:lyase activity"/>
    <property type="evidence" value="ECO:0007669"/>
    <property type="project" value="UniProtKB-KW"/>
</dbReference>
<organism evidence="3 4">
    <name type="scientific">Botryosphaeria dothidea</name>
    <dbReference type="NCBI Taxonomy" id="55169"/>
    <lineage>
        <taxon>Eukaryota</taxon>
        <taxon>Fungi</taxon>
        <taxon>Dikarya</taxon>
        <taxon>Ascomycota</taxon>
        <taxon>Pezizomycotina</taxon>
        <taxon>Dothideomycetes</taxon>
        <taxon>Dothideomycetes incertae sedis</taxon>
        <taxon>Botryosphaeriales</taxon>
        <taxon>Botryosphaeriaceae</taxon>
        <taxon>Botryosphaeria</taxon>
    </lineage>
</organism>
<dbReference type="PANTHER" id="PTHR33928:SF2">
    <property type="entry name" value="PECTATE LYASE SUPERFAMILY PROTEIN DOMAIN-CONTAINING PROTEIN-RELATED"/>
    <property type="match status" value="1"/>
</dbReference>
<feature type="signal peptide" evidence="1">
    <location>
        <begin position="1"/>
        <end position="18"/>
    </location>
</feature>
<dbReference type="Proteomes" id="UP000572817">
    <property type="component" value="Unassembled WGS sequence"/>
</dbReference>
<gene>
    <name evidence="3" type="ORF">GTA08_BOTSDO01290</name>
</gene>
<proteinExistence type="predicted"/>
<dbReference type="InterPro" id="IPR012334">
    <property type="entry name" value="Pectin_lyas_fold"/>
</dbReference>
<feature type="chain" id="PRO_5034627037" evidence="1">
    <location>
        <begin position="19"/>
        <end position="837"/>
    </location>
</feature>
<dbReference type="GO" id="GO:0004650">
    <property type="term" value="F:polygalacturonase activity"/>
    <property type="evidence" value="ECO:0007669"/>
    <property type="project" value="InterPro"/>
</dbReference>
<dbReference type="Pfam" id="PF12708">
    <property type="entry name" value="Pect-lyase_RHGA_epim"/>
    <property type="match status" value="2"/>
</dbReference>
<dbReference type="EMBL" id="WWBZ02000001">
    <property type="protein sequence ID" value="KAF4314371.1"/>
    <property type="molecule type" value="Genomic_DNA"/>
</dbReference>
<evidence type="ECO:0000313" key="4">
    <source>
        <dbReference type="Proteomes" id="UP000572817"/>
    </source>
</evidence>
<evidence type="ECO:0000259" key="2">
    <source>
        <dbReference type="Pfam" id="PF12708"/>
    </source>
</evidence>
<keyword evidence="4" id="KW-1185">Reference proteome</keyword>
<dbReference type="Gene3D" id="2.160.20.10">
    <property type="entry name" value="Single-stranded right-handed beta-helix, Pectin lyase-like"/>
    <property type="match status" value="2"/>
</dbReference>
<dbReference type="PANTHER" id="PTHR33928">
    <property type="entry name" value="POLYGALACTURONASE QRT3"/>
    <property type="match status" value="1"/>
</dbReference>
<feature type="domain" description="Rhamnogalacturonase A/B/Epimerase-like pectate lyase" evidence="2">
    <location>
        <begin position="124"/>
        <end position="356"/>
    </location>
</feature>
<keyword evidence="3" id="KW-0456">Lyase</keyword>
<accession>A0A8H4J7Z6</accession>
<dbReference type="AlphaFoldDB" id="A0A8H4J7Z6"/>
<dbReference type="InterPro" id="IPR024535">
    <property type="entry name" value="RHGA/B-epi-like_pectate_lyase"/>
</dbReference>
<dbReference type="OrthoDB" id="1046782at2759"/>
<reference evidence="3" key="1">
    <citation type="submission" date="2020-04" db="EMBL/GenBank/DDBJ databases">
        <title>Genome Assembly and Annotation of Botryosphaeria dothidea sdau 11-99, a Latent Pathogen of Apple Fruit Ring Rot in China.</title>
        <authorList>
            <person name="Yu C."/>
            <person name="Diao Y."/>
            <person name="Lu Q."/>
            <person name="Zhao J."/>
            <person name="Cui S."/>
            <person name="Peng C."/>
            <person name="He B."/>
            <person name="Liu H."/>
        </authorList>
    </citation>
    <scope>NUCLEOTIDE SEQUENCE [LARGE SCALE GENOMIC DNA]</scope>
    <source>
        <strain evidence="3">Sdau11-99</strain>
    </source>
</reference>
<name>A0A8H4J7Z6_9PEZI</name>
<keyword evidence="1" id="KW-0732">Signal</keyword>
<feature type="domain" description="Rhamnogalacturonase A/B/Epimerase-like pectate lyase" evidence="2">
    <location>
        <begin position="481"/>
        <end position="543"/>
    </location>
</feature>
<evidence type="ECO:0000313" key="3">
    <source>
        <dbReference type="EMBL" id="KAF4314371.1"/>
    </source>
</evidence>
<protein>
    <submittedName>
        <fullName evidence="3">Pectin lyase fold/virulence factor</fullName>
    </submittedName>
</protein>
<dbReference type="InterPro" id="IPR011050">
    <property type="entry name" value="Pectin_lyase_fold/virulence"/>
</dbReference>
<evidence type="ECO:0000256" key="1">
    <source>
        <dbReference type="SAM" id="SignalP"/>
    </source>
</evidence>
<dbReference type="InterPro" id="IPR039279">
    <property type="entry name" value="QRT3-like"/>
</dbReference>
<dbReference type="CDD" id="cd23668">
    <property type="entry name" value="GH55_beta13glucanase-like"/>
    <property type="match status" value="1"/>
</dbReference>
<dbReference type="SUPFAM" id="SSF51126">
    <property type="entry name" value="Pectin lyase-like"/>
    <property type="match status" value="2"/>
</dbReference>
<sequence>MRSFSLFSVALAIGLSAAAPTNGTNSTSPDAAEASAHALDKAYPSLEYSPHPTGIPYTSFNETKEPWVSLNTPPSNSTRPKILAAQAACSPLTADNPSTYWLQGVTHNGKSSFLNSDQGDYSPFRNVVEDFGADNTGKTSATTAIQNAINRGPANGNGRNVANNGYGTTGQPAIIYLPGGTYLLDKPLQLYIGTVIVGDAVNPPVLKAASGFSGDHIVYGKDPRQYLNGGTINFYIGIKNVVIDSTAIPASTGITLLDWTVSQATQITNVVFQMPNYSTGHIGMRTGEWDGDQGYNSNIIINDLTFNGGKVGVWASGQQWVFKGMKFNGCTTGMQLSGNDVVVTGSTFQNLGTGIDANGIGGSLVVIDSTTASIGTFISSGSEYQPNSIVLENIKHSGTTVSMNSKTLLTGNVDDTWYRGNAYPTPGSGTHAWIPDGQKGTTPRSASLLSGNNYVAIAPPTYKEYSSSKFINIKSVSGLPVYGDGVTDDTKNINAILAQYAGCSIIYWPAGTYIVTDTINIPPGTRIFGDAYASAISATGSNFYNPNSPRAMVKVGNSGDVGVAQISDMLFTVADVLQGCKLLEVNMAGAAPGDVGLWNSHFRVGGAKGSKVQTNCGGSPAQCKAAWGLLHLTASSSAYVENMWGWVADHDLDGSNSQVIAVGRGALIEATKATWLVGTGMEHCTLYQYNFWNAKNVYTAMQQSESPYWQGPNGYAAAPAPWQDNLIASDPTFSDCNGDPYCGMAWFERVNSGSSNLYLHGGCVWVFFNGGVNKGCSGDNCQKNAIEIQGAQHTYLYGTNVKAVERMIISDGGAAVATRADNGGGWGGVIAAYLFNT</sequence>
<comment type="caution">
    <text evidence="3">The sequence shown here is derived from an EMBL/GenBank/DDBJ whole genome shotgun (WGS) entry which is preliminary data.</text>
</comment>
<dbReference type="FunFam" id="2.160.20.10:FF:000049">
    <property type="entry name" value="Putative exo-beta-1,3-glucanase"/>
    <property type="match status" value="1"/>
</dbReference>